<dbReference type="PANTHER" id="PTHR30267:SF2">
    <property type="entry name" value="PROTEIN PRKA"/>
    <property type="match status" value="1"/>
</dbReference>
<dbReference type="SUPFAM" id="SSF52540">
    <property type="entry name" value="P-loop containing nucleoside triphosphate hydrolases"/>
    <property type="match status" value="1"/>
</dbReference>
<gene>
    <name evidence="1" type="ORF">S01H1_83615</name>
</gene>
<organism evidence="1">
    <name type="scientific">marine sediment metagenome</name>
    <dbReference type="NCBI Taxonomy" id="412755"/>
    <lineage>
        <taxon>unclassified sequences</taxon>
        <taxon>metagenomes</taxon>
        <taxon>ecological metagenomes</taxon>
    </lineage>
</organism>
<dbReference type="InterPro" id="IPR027417">
    <property type="entry name" value="P-loop_NTPase"/>
</dbReference>
<dbReference type="EMBL" id="BARS01056882">
    <property type="protein sequence ID" value="GAG46657.1"/>
    <property type="molecule type" value="Genomic_DNA"/>
</dbReference>
<dbReference type="Gene3D" id="3.40.50.300">
    <property type="entry name" value="P-loop containing nucleotide triphosphate hydrolases"/>
    <property type="match status" value="1"/>
</dbReference>
<name>X0YHI2_9ZZZZ</name>
<feature type="non-terminal residue" evidence="1">
    <location>
        <position position="139"/>
    </location>
</feature>
<accession>X0YHI2</accession>
<reference evidence="1" key="1">
    <citation type="journal article" date="2014" name="Front. Microbiol.">
        <title>High frequency of phylogenetically diverse reductive dehalogenase-homologous genes in deep subseafloor sedimentary metagenomes.</title>
        <authorList>
            <person name="Kawai M."/>
            <person name="Futagami T."/>
            <person name="Toyoda A."/>
            <person name="Takaki Y."/>
            <person name="Nishi S."/>
            <person name="Hori S."/>
            <person name="Arai W."/>
            <person name="Tsubouchi T."/>
            <person name="Morono Y."/>
            <person name="Uchiyama I."/>
            <person name="Ito T."/>
            <person name="Fujiyama A."/>
            <person name="Inagaki F."/>
            <person name="Takami H."/>
        </authorList>
    </citation>
    <scope>NUCLEOTIDE SEQUENCE</scope>
    <source>
        <strain evidence="1">Expedition CK06-06</strain>
    </source>
</reference>
<proteinExistence type="predicted"/>
<evidence type="ECO:0000313" key="1">
    <source>
        <dbReference type="EMBL" id="GAG46657.1"/>
    </source>
</evidence>
<protein>
    <submittedName>
        <fullName evidence="1">Uncharacterized protein</fullName>
    </submittedName>
</protein>
<dbReference type="GO" id="GO:0004672">
    <property type="term" value="F:protein kinase activity"/>
    <property type="evidence" value="ECO:0007669"/>
    <property type="project" value="TreeGrafter"/>
</dbReference>
<sequence length="139" mass="15814">MKKKIKELLSYKHKRDISFSDYLEDMMKNPQPHLKLSTDIILDAIKSYGWKIKMRNGQPVISYNVFKDPFSRGLNAIHGQENCIKSVIDIIYSINKETGPNRGIVLVGPPASGKTNICDLLTKAVEEYVKNGNIKLYTK</sequence>
<dbReference type="PANTHER" id="PTHR30267">
    <property type="entry name" value="PROTEIN KINASE PRKA"/>
    <property type="match status" value="1"/>
</dbReference>
<dbReference type="AlphaFoldDB" id="X0YHI2"/>
<comment type="caution">
    <text evidence="1">The sequence shown here is derived from an EMBL/GenBank/DDBJ whole genome shotgun (WGS) entry which is preliminary data.</text>
</comment>